<sequence>MEVEASDEDFWERVSSAEPSQGPTPLHTPRSPSELPQSPHGVFLSQPASIDEPLLLLDEDRVQERHEAERVALHEELEEARRTGKADRAAAEAMSDKVEELQREREDTCREKHRLEKENEVLRLQLQDHHGIMAAEWGQTLQFQERLRQEEAEVERLAFEVAELRAALVLRDEELGHLRR</sequence>
<dbReference type="OrthoDB" id="1711136at2759"/>
<comment type="caution">
    <text evidence="2">The sequence shown here is derived from an EMBL/GenBank/DDBJ whole genome shotgun (WGS) entry which is preliminary data.</text>
</comment>
<dbReference type="Proteomes" id="UP000601435">
    <property type="component" value="Unassembled WGS sequence"/>
</dbReference>
<keyword evidence="3" id="KW-1185">Reference proteome</keyword>
<evidence type="ECO:0000256" key="1">
    <source>
        <dbReference type="SAM" id="MobiDB-lite"/>
    </source>
</evidence>
<feature type="region of interest" description="Disordered" evidence="1">
    <location>
        <begin position="71"/>
        <end position="104"/>
    </location>
</feature>
<protein>
    <submittedName>
        <fullName evidence="2">RngB protein</fullName>
    </submittedName>
</protein>
<accession>A0A812LJS5</accession>
<organism evidence="2 3">
    <name type="scientific">Symbiodinium necroappetens</name>
    <dbReference type="NCBI Taxonomy" id="1628268"/>
    <lineage>
        <taxon>Eukaryota</taxon>
        <taxon>Sar</taxon>
        <taxon>Alveolata</taxon>
        <taxon>Dinophyceae</taxon>
        <taxon>Suessiales</taxon>
        <taxon>Symbiodiniaceae</taxon>
        <taxon>Symbiodinium</taxon>
    </lineage>
</organism>
<reference evidence="2" key="1">
    <citation type="submission" date="2021-02" db="EMBL/GenBank/DDBJ databases">
        <authorList>
            <person name="Dougan E. K."/>
            <person name="Rhodes N."/>
            <person name="Thang M."/>
            <person name="Chan C."/>
        </authorList>
    </citation>
    <scope>NUCLEOTIDE SEQUENCE</scope>
</reference>
<feature type="non-terminal residue" evidence="2">
    <location>
        <position position="1"/>
    </location>
</feature>
<feature type="compositionally biased region" description="Acidic residues" evidence="1">
    <location>
        <begin position="1"/>
        <end position="10"/>
    </location>
</feature>
<proteinExistence type="predicted"/>
<dbReference type="AlphaFoldDB" id="A0A812LJS5"/>
<evidence type="ECO:0000313" key="2">
    <source>
        <dbReference type="EMBL" id="CAE7241924.1"/>
    </source>
</evidence>
<name>A0A812LJS5_9DINO</name>
<feature type="region of interest" description="Disordered" evidence="1">
    <location>
        <begin position="1"/>
        <end position="47"/>
    </location>
</feature>
<gene>
    <name evidence="2" type="primary">rngB</name>
    <name evidence="2" type="ORF">SNEC2469_LOCUS4442</name>
</gene>
<evidence type="ECO:0000313" key="3">
    <source>
        <dbReference type="Proteomes" id="UP000601435"/>
    </source>
</evidence>
<dbReference type="EMBL" id="CAJNJA010008964">
    <property type="protein sequence ID" value="CAE7241924.1"/>
    <property type="molecule type" value="Genomic_DNA"/>
</dbReference>